<dbReference type="AlphaFoldDB" id="A0A165PDN9"/>
<gene>
    <name evidence="2" type="ORF">NEOLEDRAFT_1182209</name>
</gene>
<dbReference type="EMBL" id="KV425614">
    <property type="protein sequence ID" value="KZT20890.1"/>
    <property type="molecule type" value="Genomic_DNA"/>
</dbReference>
<evidence type="ECO:0000313" key="2">
    <source>
        <dbReference type="EMBL" id="KZT20890.1"/>
    </source>
</evidence>
<proteinExistence type="predicted"/>
<organism evidence="2 3">
    <name type="scientific">Neolentinus lepideus HHB14362 ss-1</name>
    <dbReference type="NCBI Taxonomy" id="1314782"/>
    <lineage>
        <taxon>Eukaryota</taxon>
        <taxon>Fungi</taxon>
        <taxon>Dikarya</taxon>
        <taxon>Basidiomycota</taxon>
        <taxon>Agaricomycotina</taxon>
        <taxon>Agaricomycetes</taxon>
        <taxon>Gloeophyllales</taxon>
        <taxon>Gloeophyllaceae</taxon>
        <taxon>Neolentinus</taxon>
    </lineage>
</organism>
<evidence type="ECO:0000256" key="1">
    <source>
        <dbReference type="SAM" id="MobiDB-lite"/>
    </source>
</evidence>
<accession>A0A165PDN9</accession>
<dbReference type="InParanoid" id="A0A165PDN9"/>
<feature type="region of interest" description="Disordered" evidence="1">
    <location>
        <begin position="42"/>
        <end position="110"/>
    </location>
</feature>
<dbReference type="Proteomes" id="UP000076761">
    <property type="component" value="Unassembled WGS sequence"/>
</dbReference>
<evidence type="ECO:0000313" key="3">
    <source>
        <dbReference type="Proteomes" id="UP000076761"/>
    </source>
</evidence>
<keyword evidence="3" id="KW-1185">Reference proteome</keyword>
<reference evidence="2 3" key="1">
    <citation type="journal article" date="2016" name="Mol. Biol. Evol.">
        <title>Comparative Genomics of Early-Diverging Mushroom-Forming Fungi Provides Insights into the Origins of Lignocellulose Decay Capabilities.</title>
        <authorList>
            <person name="Nagy L.G."/>
            <person name="Riley R."/>
            <person name="Tritt A."/>
            <person name="Adam C."/>
            <person name="Daum C."/>
            <person name="Floudas D."/>
            <person name="Sun H."/>
            <person name="Yadav J.S."/>
            <person name="Pangilinan J."/>
            <person name="Larsson K.H."/>
            <person name="Matsuura K."/>
            <person name="Barry K."/>
            <person name="Labutti K."/>
            <person name="Kuo R."/>
            <person name="Ohm R.A."/>
            <person name="Bhattacharya S.S."/>
            <person name="Shirouzu T."/>
            <person name="Yoshinaga Y."/>
            <person name="Martin F.M."/>
            <person name="Grigoriev I.V."/>
            <person name="Hibbett D.S."/>
        </authorList>
    </citation>
    <scope>NUCLEOTIDE SEQUENCE [LARGE SCALE GENOMIC DNA]</scope>
    <source>
        <strain evidence="2 3">HHB14362 ss-1</strain>
    </source>
</reference>
<name>A0A165PDN9_9AGAM</name>
<sequence>MDGQLESGEGDGDVYMVDMQEELMPPKLREKWMRAVVERHREMRDRSGVAGSDADIEMSDNDNTNEQVVHPGRRQRQHTTALSGSLTHDLPVPPALDDLPAPNRGPITLR</sequence>
<protein>
    <submittedName>
        <fullName evidence="2">Uncharacterized protein</fullName>
    </submittedName>
</protein>